<evidence type="ECO:0000313" key="13">
    <source>
        <dbReference type="EMBL" id="KLT45355.1"/>
    </source>
</evidence>
<evidence type="ECO:0000256" key="2">
    <source>
        <dbReference type="ARBA" id="ARBA00007431"/>
    </source>
</evidence>
<keyword evidence="7" id="KW-0564">Palmitate</keyword>
<organism evidence="13 14">
    <name type="scientific">Cutaneotrichosporon oleaginosum</name>
    <dbReference type="NCBI Taxonomy" id="879819"/>
    <lineage>
        <taxon>Eukaryota</taxon>
        <taxon>Fungi</taxon>
        <taxon>Dikarya</taxon>
        <taxon>Basidiomycota</taxon>
        <taxon>Agaricomycotina</taxon>
        <taxon>Tremellomycetes</taxon>
        <taxon>Trichosporonales</taxon>
        <taxon>Trichosporonaceae</taxon>
        <taxon>Cutaneotrichosporon</taxon>
    </lineage>
</organism>
<comment type="similarity">
    <text evidence="2">Belongs to the G protein gamma family.</text>
</comment>
<protein>
    <recommendedName>
        <fullName evidence="4">Guanine nucleotide-binding protein subunit gamma</fullName>
    </recommendedName>
</protein>
<dbReference type="PROSITE" id="PS50058">
    <property type="entry name" value="G_PROTEIN_GAMMA"/>
    <property type="match status" value="1"/>
</dbReference>
<keyword evidence="6" id="KW-0472">Membrane</keyword>
<accession>A0A0J0XW82</accession>
<evidence type="ECO:0000256" key="11">
    <source>
        <dbReference type="SAM" id="MobiDB-lite"/>
    </source>
</evidence>
<evidence type="ECO:0000256" key="1">
    <source>
        <dbReference type="ARBA" id="ARBA00004170"/>
    </source>
</evidence>
<keyword evidence="14" id="KW-1185">Reference proteome</keyword>
<feature type="domain" description="G protein gamma" evidence="12">
    <location>
        <begin position="15"/>
        <end position="90"/>
    </location>
</feature>
<proteinExistence type="inferred from homology"/>
<dbReference type="GO" id="GO:0000750">
    <property type="term" value="P:pheromone-dependent signal transduction involved in conjugation with cellular fusion"/>
    <property type="evidence" value="ECO:0007669"/>
    <property type="project" value="InterPro"/>
</dbReference>
<dbReference type="AlphaFoldDB" id="A0A0J0XW82"/>
<dbReference type="SUPFAM" id="SSF48670">
    <property type="entry name" value="Transducin (heterotrimeric G protein), gamma chain"/>
    <property type="match status" value="1"/>
</dbReference>
<keyword evidence="8" id="KW-0807">Transducer</keyword>
<dbReference type="Gene3D" id="4.10.260.10">
    <property type="entry name" value="Transducin (heterotrimeric G protein), gamma chain"/>
    <property type="match status" value="1"/>
</dbReference>
<keyword evidence="5" id="KW-0488">Methylation</keyword>
<dbReference type="EMBL" id="KQ087182">
    <property type="protein sequence ID" value="KLT45355.1"/>
    <property type="molecule type" value="Genomic_DNA"/>
</dbReference>
<dbReference type="Pfam" id="PF00631">
    <property type="entry name" value="G-gamma"/>
    <property type="match status" value="1"/>
</dbReference>
<dbReference type="OrthoDB" id="19232at2759"/>
<dbReference type="InterPro" id="IPR036284">
    <property type="entry name" value="GGL_sf"/>
</dbReference>
<dbReference type="GO" id="GO:0005834">
    <property type="term" value="C:heterotrimeric G-protein complex"/>
    <property type="evidence" value="ECO:0007669"/>
    <property type="project" value="TreeGrafter"/>
</dbReference>
<dbReference type="PANTHER" id="PTHR28189">
    <property type="entry name" value="GUANINE NUCLEOTIDE-BINDING PROTEIN SUBUNIT GAMMA"/>
    <property type="match status" value="1"/>
</dbReference>
<dbReference type="InterPro" id="IPR041848">
    <property type="entry name" value="Ste18_fungal"/>
</dbReference>
<evidence type="ECO:0000256" key="6">
    <source>
        <dbReference type="ARBA" id="ARBA00023136"/>
    </source>
</evidence>
<keyword evidence="10" id="KW-0636">Prenylation</keyword>
<feature type="region of interest" description="Disordered" evidence="11">
    <location>
        <begin position="1"/>
        <end position="21"/>
    </location>
</feature>
<reference evidence="13 14" key="1">
    <citation type="submission" date="2015-03" db="EMBL/GenBank/DDBJ databases">
        <title>Genomics and transcriptomics of the oil-accumulating basidiomycete yeast T. oleaginosus allow insights into substrate utilization and the diverse evolutionary trajectories of mating systems in fungi.</title>
        <authorList>
            <consortium name="DOE Joint Genome Institute"/>
            <person name="Kourist R."/>
            <person name="Kracht O."/>
            <person name="Bracharz F."/>
            <person name="Lipzen A."/>
            <person name="Nolan M."/>
            <person name="Ohm R."/>
            <person name="Grigoriev I."/>
            <person name="Sun S."/>
            <person name="Heitman J."/>
            <person name="Bruck T."/>
            <person name="Nowrousian M."/>
        </authorList>
    </citation>
    <scope>NUCLEOTIDE SEQUENCE [LARGE SCALE GENOMIC DNA]</scope>
    <source>
        <strain evidence="13 14">IBC0246</strain>
    </source>
</reference>
<evidence type="ECO:0000256" key="5">
    <source>
        <dbReference type="ARBA" id="ARBA00022481"/>
    </source>
</evidence>
<evidence type="ECO:0000259" key="12">
    <source>
        <dbReference type="PROSITE" id="PS50058"/>
    </source>
</evidence>
<sequence length="90" mass="10337">MPTTLQPEDQPRRHNKNSMHELKLRRILENNARLKEDLSRPRIPVSQASLGLIRYCQDTRDPILPSVWGELKRGEDPYAPPETGCGCTIM</sequence>
<dbReference type="InterPro" id="IPR015898">
    <property type="entry name" value="G-protein_gamma-like_dom"/>
</dbReference>
<evidence type="ECO:0000256" key="10">
    <source>
        <dbReference type="ARBA" id="ARBA00023289"/>
    </source>
</evidence>
<evidence type="ECO:0000313" key="14">
    <source>
        <dbReference type="Proteomes" id="UP000053611"/>
    </source>
</evidence>
<dbReference type="GO" id="GO:0031681">
    <property type="term" value="F:G-protein beta-subunit binding"/>
    <property type="evidence" value="ECO:0007669"/>
    <property type="project" value="InterPro"/>
</dbReference>
<keyword evidence="9" id="KW-0449">Lipoprotein</keyword>
<evidence type="ECO:0000256" key="3">
    <source>
        <dbReference type="ARBA" id="ARBA00011581"/>
    </source>
</evidence>
<dbReference type="GO" id="GO:0007186">
    <property type="term" value="P:G protein-coupled receptor signaling pathway"/>
    <property type="evidence" value="ECO:0007669"/>
    <property type="project" value="InterPro"/>
</dbReference>
<dbReference type="SMART" id="SM01224">
    <property type="entry name" value="G_gamma"/>
    <property type="match status" value="1"/>
</dbReference>
<comment type="subcellular location">
    <subcellularLocation>
        <location evidence="1">Membrane</location>
        <topology evidence="1">Peripheral membrane protein</topology>
    </subcellularLocation>
</comment>
<evidence type="ECO:0000256" key="4">
    <source>
        <dbReference type="ARBA" id="ARBA00016111"/>
    </source>
</evidence>
<comment type="subunit">
    <text evidence="3">G proteins are composed of 3 units, alpha, beta and gamma.</text>
</comment>
<evidence type="ECO:0000256" key="7">
    <source>
        <dbReference type="ARBA" id="ARBA00023139"/>
    </source>
</evidence>
<name>A0A0J0XW82_9TREE</name>
<dbReference type="FunFam" id="4.10.260.10:FF:000003">
    <property type="entry name" value="G-protein complex gamma subunit Ste18/GpgA"/>
    <property type="match status" value="1"/>
</dbReference>
<dbReference type="PANTHER" id="PTHR28189:SF1">
    <property type="entry name" value="GUANINE NUCLEOTIDE-BINDING PROTEIN SUBUNIT GAMMA"/>
    <property type="match status" value="1"/>
</dbReference>
<gene>
    <name evidence="13" type="ORF">CC85DRAFT_282842</name>
</gene>
<evidence type="ECO:0000256" key="8">
    <source>
        <dbReference type="ARBA" id="ARBA00023224"/>
    </source>
</evidence>
<dbReference type="Proteomes" id="UP000053611">
    <property type="component" value="Unassembled WGS sequence"/>
</dbReference>
<dbReference type="STRING" id="879819.A0A0J0XW82"/>
<evidence type="ECO:0000256" key="9">
    <source>
        <dbReference type="ARBA" id="ARBA00023288"/>
    </source>
</evidence>